<protein>
    <recommendedName>
        <fullName evidence="3">Acetyl-CoA synthetase</fullName>
    </recommendedName>
</protein>
<dbReference type="EMBL" id="WXEW01000006">
    <property type="protein sequence ID" value="NAS24515.1"/>
    <property type="molecule type" value="Genomic_DNA"/>
</dbReference>
<sequence length="96" mass="9755">MPALAEVVVAVGRLMDSLPEVAELDLNPVIVTTTGAVVVDARIRLAPAGPLPRPISASCAEGTGPAMCRDLTEDAHMGQKCAGHLVAADSMGTCFG</sequence>
<dbReference type="AlphaFoldDB" id="A0A7C9NGI2"/>
<comment type="caution">
    <text evidence="1">The sequence shown here is derived from an EMBL/GenBank/DDBJ whole genome shotgun (WGS) entry which is preliminary data.</text>
</comment>
<gene>
    <name evidence="1" type="ORF">GT755_22845</name>
</gene>
<evidence type="ECO:0000313" key="1">
    <source>
        <dbReference type="EMBL" id="NAS24515.1"/>
    </source>
</evidence>
<accession>A0A7C9NGI2</accession>
<dbReference type="Proteomes" id="UP000479526">
    <property type="component" value="Unassembled WGS sequence"/>
</dbReference>
<proteinExistence type="predicted"/>
<dbReference type="Pfam" id="PF13549">
    <property type="entry name" value="ATP-grasp_5"/>
    <property type="match status" value="1"/>
</dbReference>
<evidence type="ECO:0000313" key="2">
    <source>
        <dbReference type="Proteomes" id="UP000479526"/>
    </source>
</evidence>
<reference evidence="1 2" key="1">
    <citation type="submission" date="2020-01" db="EMBL/GenBank/DDBJ databases">
        <title>Herbidospora sp. NEAU-GS84 nov., a novel actinomycete isolated from soil.</title>
        <authorList>
            <person name="Han L."/>
        </authorList>
    </citation>
    <scope>NUCLEOTIDE SEQUENCE [LARGE SCALE GENOMIC DNA]</scope>
    <source>
        <strain evidence="1 2">NEAU-GS84</strain>
    </source>
</reference>
<evidence type="ECO:0008006" key="3">
    <source>
        <dbReference type="Google" id="ProtNLM"/>
    </source>
</evidence>
<name>A0A7C9NGI2_9ACTN</name>
<organism evidence="1 2">
    <name type="scientific">Herbidospora solisilvae</name>
    <dbReference type="NCBI Taxonomy" id="2696284"/>
    <lineage>
        <taxon>Bacteria</taxon>
        <taxon>Bacillati</taxon>
        <taxon>Actinomycetota</taxon>
        <taxon>Actinomycetes</taxon>
        <taxon>Streptosporangiales</taxon>
        <taxon>Streptosporangiaceae</taxon>
        <taxon>Herbidospora</taxon>
    </lineage>
</organism>
<dbReference type="Gene3D" id="3.30.470.20">
    <property type="entry name" value="ATP-grasp fold, B domain"/>
    <property type="match status" value="1"/>
</dbReference>
<keyword evidence="2" id="KW-1185">Reference proteome</keyword>